<dbReference type="SMART" id="SM00364">
    <property type="entry name" value="LRR_BAC"/>
    <property type="match status" value="7"/>
</dbReference>
<dbReference type="GO" id="GO:0051014">
    <property type="term" value="P:actin filament severing"/>
    <property type="evidence" value="ECO:0007669"/>
    <property type="project" value="TreeGrafter"/>
</dbReference>
<dbReference type="PRINTS" id="PR00597">
    <property type="entry name" value="GELSOLIN"/>
</dbReference>
<dbReference type="GO" id="GO:0005546">
    <property type="term" value="F:phosphatidylinositol-4,5-bisphosphate binding"/>
    <property type="evidence" value="ECO:0007669"/>
    <property type="project" value="TreeGrafter"/>
</dbReference>
<dbReference type="Proteomes" id="UP000694867">
    <property type="component" value="Unplaced"/>
</dbReference>
<evidence type="ECO:0000259" key="3">
    <source>
        <dbReference type="Pfam" id="PF00626"/>
    </source>
</evidence>
<evidence type="ECO:0000313" key="4">
    <source>
        <dbReference type="Proteomes" id="UP000694867"/>
    </source>
</evidence>
<reference evidence="5" key="1">
    <citation type="submission" date="2025-08" db="UniProtKB">
        <authorList>
            <consortium name="RefSeq"/>
        </authorList>
    </citation>
    <scope>IDENTIFICATION</scope>
</reference>
<dbReference type="InterPro" id="IPR001611">
    <property type="entry name" value="Leu-rich_rpt"/>
</dbReference>
<dbReference type="SUPFAM" id="SSF52058">
    <property type="entry name" value="L domain-like"/>
    <property type="match status" value="2"/>
</dbReference>
<dbReference type="Pfam" id="PF00626">
    <property type="entry name" value="Gelsolin"/>
    <property type="match status" value="4"/>
</dbReference>
<feature type="domain" description="Gelsolin-like" evidence="3">
    <location>
        <begin position="635"/>
        <end position="706"/>
    </location>
</feature>
<evidence type="ECO:0000256" key="2">
    <source>
        <dbReference type="ARBA" id="ARBA00022737"/>
    </source>
</evidence>
<feature type="domain" description="Gelsolin-like" evidence="3">
    <location>
        <begin position="521"/>
        <end position="592"/>
    </location>
</feature>
<dbReference type="InterPro" id="IPR029006">
    <property type="entry name" value="ADF-H/Gelsolin-like_dom_sf"/>
</dbReference>
<dbReference type="AlphaFoldDB" id="A0AAJ7L7J4"/>
<dbReference type="GO" id="GO:0005737">
    <property type="term" value="C:cytoplasm"/>
    <property type="evidence" value="ECO:0007669"/>
    <property type="project" value="TreeGrafter"/>
</dbReference>
<dbReference type="GeneID" id="100902909"/>
<dbReference type="CTD" id="2314"/>
<accession>A0AAJ7L7J4</accession>
<dbReference type="GO" id="GO:0051016">
    <property type="term" value="P:barbed-end actin filament capping"/>
    <property type="evidence" value="ECO:0007669"/>
    <property type="project" value="TreeGrafter"/>
</dbReference>
<evidence type="ECO:0000313" key="5">
    <source>
        <dbReference type="RefSeq" id="XP_018497358.1"/>
    </source>
</evidence>
<dbReference type="CDD" id="cd11280">
    <property type="entry name" value="gelsolin_like"/>
    <property type="match status" value="1"/>
</dbReference>
<dbReference type="PANTHER" id="PTHR11977">
    <property type="entry name" value="VILLIN"/>
    <property type="match status" value="1"/>
</dbReference>
<dbReference type="CDD" id="cd11291">
    <property type="entry name" value="gelsolin_S6_like"/>
    <property type="match status" value="1"/>
</dbReference>
<dbReference type="SMART" id="SM00262">
    <property type="entry name" value="GEL"/>
    <property type="match status" value="6"/>
</dbReference>
<feature type="domain" description="Gelsolin-like" evidence="3">
    <location>
        <begin position="755"/>
        <end position="828"/>
    </location>
</feature>
<dbReference type="GO" id="GO:0051015">
    <property type="term" value="F:actin filament binding"/>
    <property type="evidence" value="ECO:0007669"/>
    <property type="project" value="InterPro"/>
</dbReference>
<dbReference type="InterPro" id="IPR007122">
    <property type="entry name" value="Villin/Gelsolin"/>
</dbReference>
<dbReference type="GO" id="GO:0015629">
    <property type="term" value="C:actin cytoskeleton"/>
    <property type="evidence" value="ECO:0007669"/>
    <property type="project" value="TreeGrafter"/>
</dbReference>
<protein>
    <submittedName>
        <fullName evidence="5">Protein flightless-1</fullName>
    </submittedName>
</protein>
<keyword evidence="1" id="KW-0433">Leucine-rich repeat</keyword>
<keyword evidence="4" id="KW-1185">Reference proteome</keyword>
<dbReference type="Pfam" id="PF13855">
    <property type="entry name" value="LRR_8"/>
    <property type="match status" value="4"/>
</dbReference>
<dbReference type="FunFam" id="3.40.20.10:FF:000031">
    <property type="entry name" value="protein flightless-1 homolog isoform X1"/>
    <property type="match status" value="1"/>
</dbReference>
<dbReference type="Gene3D" id="3.80.10.10">
    <property type="entry name" value="Ribonuclease Inhibitor"/>
    <property type="match status" value="2"/>
</dbReference>
<evidence type="ECO:0000256" key="1">
    <source>
        <dbReference type="ARBA" id="ARBA00022614"/>
    </source>
</evidence>
<dbReference type="InterPro" id="IPR007123">
    <property type="entry name" value="Gelsolin-like_dom"/>
</dbReference>
<dbReference type="GO" id="GO:0008154">
    <property type="term" value="P:actin polymerization or depolymerization"/>
    <property type="evidence" value="ECO:0007669"/>
    <property type="project" value="TreeGrafter"/>
</dbReference>
<proteinExistence type="predicted"/>
<dbReference type="CDD" id="cd11290">
    <property type="entry name" value="gelsolin_S1_like"/>
    <property type="match status" value="1"/>
</dbReference>
<dbReference type="Gene3D" id="3.40.20.10">
    <property type="entry name" value="Severin"/>
    <property type="match status" value="6"/>
</dbReference>
<dbReference type="PANTHER" id="PTHR11977:SF51">
    <property type="entry name" value="PROTEIN FLIGHTLESS-1 HOMOLOG"/>
    <property type="match status" value="1"/>
</dbReference>
<dbReference type="SUPFAM" id="SSF55753">
    <property type="entry name" value="Actin depolymerizing proteins"/>
    <property type="match status" value="6"/>
</dbReference>
<name>A0AAJ7L7J4_9ACAR</name>
<dbReference type="GO" id="GO:0030239">
    <property type="term" value="P:myofibril assembly"/>
    <property type="evidence" value="ECO:0007669"/>
    <property type="project" value="TreeGrafter"/>
</dbReference>
<dbReference type="RefSeq" id="XP_018497358.1">
    <property type="nucleotide sequence ID" value="XM_018641842.1"/>
</dbReference>
<feature type="domain" description="Gelsolin-like" evidence="3">
    <location>
        <begin position="1160"/>
        <end position="1220"/>
    </location>
</feature>
<dbReference type="CDD" id="cd11292">
    <property type="entry name" value="gelsolin_S3_like"/>
    <property type="match status" value="1"/>
</dbReference>
<keyword evidence="2" id="KW-0677">Repeat</keyword>
<dbReference type="GO" id="GO:0005634">
    <property type="term" value="C:nucleus"/>
    <property type="evidence" value="ECO:0007669"/>
    <property type="project" value="TreeGrafter"/>
</dbReference>
<dbReference type="PROSITE" id="PS51450">
    <property type="entry name" value="LRR"/>
    <property type="match status" value="4"/>
</dbReference>
<dbReference type="KEGG" id="goe:100902909"/>
<dbReference type="SMART" id="SM00369">
    <property type="entry name" value="LRR_TYP"/>
    <property type="match status" value="9"/>
</dbReference>
<sequence length="1252" mass="143159">MSAARTGLLPFVRGIDLARNDLQEDNFPRTVAEMVGLRWLRLDRTNLDGFPDEMSRLQKLESLHLQRNNLSSIFGAIPTMKNLRYLNCHHNKLTSVPPDLGLLEELTVLDLSHNDLREVPENLEKAVYLTVLNLSYNRIESIPQHLFLNLLDLVYLDMSGNQLETLPPQMRRLVFLETLLLNDSPKLGNYQLKQLHALTSLRTLHVGNAARTLTNTPLALDMTSLLSDIDFSSNNLPRVPDMLYALKTLRRLNLSDNCITELSPEIGDSWKLLETLNVSRNKLVALPSSLCKCSQLRRLYVNDNRIDFDGIPSGIGKLHNLQVFQAANNNLEMIPEGVVRCGRLKKLVLANNRLITVPEAIHLLTDLEVLDLSNNPDLMMPPKPQQTFNGSAEYYNIDFSLQTQMRLAGAQLPAQLPPLAPTKDPIARKQRLRRRRGCDEETDDTEKVLKGMKELATRKNVNGSQPDTPISLKPKNWEDALEKPPIDYSELFEEDVGQMPGVFVWEIDNLLPVPLDDDYIGKFFEGDCYIVMLTYLDEAQNLAWKIHYWIGRECALDKQACSAIHAVNLRNFLGARCRTVRNEQGDESDEFLEFFPEGVEYLTGGRTQSGLYSVEEIEYATKLYRISANHAAVHVENVEPCVESLDSSHVFVLDGGLKIFVWSGRNSKCTVSQKGRLLAEKINKIERKDNAEIFDMHQGKEPVDFWSLLGVKHENEEELKHIVIPKNRVPADWKPKDPRLYQVHLRPGYLELPQVELKEGKLVKELLETEKVYILDCFTDVYIWWGKKSTKLVKSASMKLGQELLGMMPRPQHVTLVRTLEGNEPMVFKSKFVGWDDVIAVDFTRTATSVARTGADLKKWMTTQETKVDLAALFSPRQILPTAEETEKFMETINEDLDVMECFVLEGKKFVKLPEEEFGHFYSQDCYVFMCRYWILPENATATGSDDHPDSVCDEDADEDFKCVVYFWQGRDASNMGWLTFTFSLHRRFEQLFGDKLDVQRTYQQQETDRFLAHFRKNFVIHTGSRKDKSKPLNALYHIRANGSPIFTRCIQIEASAENLNSAFCYILRVPFNNEDAGVLYVWMGKKAPPDLIDTANEIAPKLCGSANYGISHLNEGDEPDNFFWVALGGRKDYFTDASFMSHLRLFRCSNDKGYFSVTEKCIDFCQDDLADEDIMILDEGEDVFIWVGSKCSEVEIKLALKSAQVYVQSMRAKNPEQPRKLKLTLKGKESRRFKKCFHGWGKFKQVAEWSG</sequence>
<dbReference type="InterPro" id="IPR003591">
    <property type="entry name" value="Leu-rich_rpt_typical-subtyp"/>
</dbReference>
<dbReference type="InterPro" id="IPR032675">
    <property type="entry name" value="LRR_dom_sf"/>
</dbReference>
<dbReference type="CDD" id="cd11288">
    <property type="entry name" value="gelsolin_S5_like"/>
    <property type="match status" value="1"/>
</dbReference>
<organism evidence="4 5">
    <name type="scientific">Galendromus occidentalis</name>
    <name type="common">western predatory mite</name>
    <dbReference type="NCBI Taxonomy" id="34638"/>
    <lineage>
        <taxon>Eukaryota</taxon>
        <taxon>Metazoa</taxon>
        <taxon>Ecdysozoa</taxon>
        <taxon>Arthropoda</taxon>
        <taxon>Chelicerata</taxon>
        <taxon>Arachnida</taxon>
        <taxon>Acari</taxon>
        <taxon>Parasitiformes</taxon>
        <taxon>Mesostigmata</taxon>
        <taxon>Gamasina</taxon>
        <taxon>Phytoseioidea</taxon>
        <taxon>Phytoseiidae</taxon>
        <taxon>Typhlodrominae</taxon>
        <taxon>Galendromus</taxon>
    </lineage>
</organism>
<gene>
    <name evidence="5" type="primary">LOC100902909</name>
</gene>